<dbReference type="PANTHER" id="PTHR30486">
    <property type="entry name" value="TWITCHING MOTILITY PROTEIN PILT"/>
    <property type="match status" value="1"/>
</dbReference>
<feature type="region of interest" description="Disordered" evidence="2">
    <location>
        <begin position="1"/>
        <end position="39"/>
    </location>
</feature>
<protein>
    <submittedName>
        <fullName evidence="4">CpaF family protein</fullName>
    </submittedName>
</protein>
<evidence type="ECO:0000256" key="1">
    <source>
        <dbReference type="ARBA" id="ARBA00006611"/>
    </source>
</evidence>
<gene>
    <name evidence="4" type="ORF">ACFOUO_01500</name>
</gene>
<comment type="caution">
    <text evidence="4">The sequence shown here is derived from an EMBL/GenBank/DDBJ whole genome shotgun (WGS) entry which is preliminary data.</text>
</comment>
<feature type="compositionally biased region" description="Polar residues" evidence="2">
    <location>
        <begin position="1"/>
        <end position="21"/>
    </location>
</feature>
<organism evidence="4 5">
    <name type="scientific">Salinithrix halophila</name>
    <dbReference type="NCBI Taxonomy" id="1485204"/>
    <lineage>
        <taxon>Bacteria</taxon>
        <taxon>Bacillati</taxon>
        <taxon>Bacillota</taxon>
        <taxon>Bacilli</taxon>
        <taxon>Bacillales</taxon>
        <taxon>Thermoactinomycetaceae</taxon>
        <taxon>Salinithrix</taxon>
    </lineage>
</organism>
<feature type="domain" description="AAA+ ATPase" evidence="3">
    <location>
        <begin position="230"/>
        <end position="385"/>
    </location>
</feature>
<sequence>MSLFNRNNRPTEKQANARQNRPAQSPSKPKAPAASDERLDSLARHFKTRLLRETDLEKLTNMPSVELRVTLDRLIGRYMADEQVVISRQDRDRLITRIIDESVGYGPLEPLLEDPDITEVMVNGPDEIYYEKKGQIHKTDIHFRDEEALRHVIDRIVAPLGRRVDVSSPMVDARLPDGSRVNAVIPPISLKGSLVSIRKFRKDPIRMKDLVGFGSLTTDMATFLSSVVKSKLNVIISGGTGSGKTTLLNALANYIPENERIVTIEDMAELQIPHGHVAGMEARPSNVEGKGEVTIRQLVRNALRMRPDRIIVGEVRGSEAFDMLQAMNTGHEGSLTTVHSNSPEDAMRRLEAMVMMSSSDLPPSIIREYLVGAIDFIVQIARLPDGQRKMVAVSEMQKQEDGSVGLVELFRFQQTGIDEHGKVQGSHTATGIIPQCFKRLQAYGASVDSSIFTPVANKGLSR</sequence>
<proteinExistence type="inferred from homology"/>
<comment type="similarity">
    <text evidence="1">Belongs to the GSP E family.</text>
</comment>
<dbReference type="Proteomes" id="UP001595843">
    <property type="component" value="Unassembled WGS sequence"/>
</dbReference>
<dbReference type="Pfam" id="PF00437">
    <property type="entry name" value="T2SSE"/>
    <property type="match status" value="1"/>
</dbReference>
<dbReference type="SMART" id="SM00382">
    <property type="entry name" value="AAA"/>
    <property type="match status" value="1"/>
</dbReference>
<dbReference type="InterPro" id="IPR001482">
    <property type="entry name" value="T2SS/T4SS_dom"/>
</dbReference>
<dbReference type="SUPFAM" id="SSF52540">
    <property type="entry name" value="P-loop containing nucleoside triphosphate hydrolases"/>
    <property type="match status" value="1"/>
</dbReference>
<feature type="compositionally biased region" description="Low complexity" evidence="2">
    <location>
        <begin position="22"/>
        <end position="34"/>
    </location>
</feature>
<dbReference type="CDD" id="cd01130">
    <property type="entry name" value="VirB11-like_ATPase"/>
    <property type="match status" value="1"/>
</dbReference>
<evidence type="ECO:0000313" key="5">
    <source>
        <dbReference type="Proteomes" id="UP001595843"/>
    </source>
</evidence>
<dbReference type="Gene3D" id="3.30.450.380">
    <property type="match status" value="1"/>
</dbReference>
<dbReference type="RefSeq" id="WP_380701437.1">
    <property type="nucleotide sequence ID" value="NZ_JBHSAP010000004.1"/>
</dbReference>
<dbReference type="PANTHER" id="PTHR30486:SF15">
    <property type="entry name" value="TYPE II_IV SECRETION SYSTEM ATPASE"/>
    <property type="match status" value="1"/>
</dbReference>
<accession>A0ABV8J9M9</accession>
<keyword evidence="5" id="KW-1185">Reference proteome</keyword>
<dbReference type="InterPro" id="IPR050921">
    <property type="entry name" value="T4SS_GSP_E_ATPase"/>
</dbReference>
<name>A0ABV8J9M9_9BACL</name>
<dbReference type="Gene3D" id="3.40.50.300">
    <property type="entry name" value="P-loop containing nucleotide triphosphate hydrolases"/>
    <property type="match status" value="1"/>
</dbReference>
<dbReference type="InterPro" id="IPR003593">
    <property type="entry name" value="AAA+_ATPase"/>
</dbReference>
<dbReference type="InterPro" id="IPR027417">
    <property type="entry name" value="P-loop_NTPase"/>
</dbReference>
<evidence type="ECO:0000259" key="3">
    <source>
        <dbReference type="SMART" id="SM00382"/>
    </source>
</evidence>
<reference evidence="5" key="1">
    <citation type="journal article" date="2019" name="Int. J. Syst. Evol. Microbiol.">
        <title>The Global Catalogue of Microorganisms (GCM) 10K type strain sequencing project: providing services to taxonomists for standard genome sequencing and annotation.</title>
        <authorList>
            <consortium name="The Broad Institute Genomics Platform"/>
            <consortium name="The Broad Institute Genome Sequencing Center for Infectious Disease"/>
            <person name="Wu L."/>
            <person name="Ma J."/>
        </authorList>
    </citation>
    <scope>NUCLEOTIDE SEQUENCE [LARGE SCALE GENOMIC DNA]</scope>
    <source>
        <strain evidence="5">IBRC-M 10813</strain>
    </source>
</reference>
<evidence type="ECO:0000313" key="4">
    <source>
        <dbReference type="EMBL" id="MFC4075481.1"/>
    </source>
</evidence>
<evidence type="ECO:0000256" key="2">
    <source>
        <dbReference type="SAM" id="MobiDB-lite"/>
    </source>
</evidence>
<dbReference type="EMBL" id="JBHSAP010000004">
    <property type="protein sequence ID" value="MFC4075481.1"/>
    <property type="molecule type" value="Genomic_DNA"/>
</dbReference>